<evidence type="ECO:0000256" key="2">
    <source>
        <dbReference type="ARBA" id="ARBA00022603"/>
    </source>
</evidence>
<keyword evidence="3" id="KW-0846">Cobalamin</keyword>
<evidence type="ECO:0000313" key="8">
    <source>
        <dbReference type="EMBL" id="EHL07229.1"/>
    </source>
</evidence>
<dbReference type="PANTHER" id="PTHR45833">
    <property type="entry name" value="METHIONINE SYNTHASE"/>
    <property type="match status" value="1"/>
</dbReference>
<dbReference type="NCBIfam" id="NF005719">
    <property type="entry name" value="PRK07535.1"/>
    <property type="match status" value="1"/>
</dbReference>
<dbReference type="InterPro" id="IPR000489">
    <property type="entry name" value="Pterin-binding_dom"/>
</dbReference>
<dbReference type="EMBL" id="AFZX01000045">
    <property type="protein sequence ID" value="EHL07229.1"/>
    <property type="molecule type" value="Genomic_DNA"/>
</dbReference>
<dbReference type="GO" id="GO:0008705">
    <property type="term" value="F:methionine synthase activity"/>
    <property type="evidence" value="ECO:0007669"/>
    <property type="project" value="TreeGrafter"/>
</dbReference>
<dbReference type="AlphaFoldDB" id="G9XM02"/>
<evidence type="ECO:0000256" key="6">
    <source>
        <dbReference type="ARBA" id="ARBA00023285"/>
    </source>
</evidence>
<evidence type="ECO:0000259" key="7">
    <source>
        <dbReference type="PROSITE" id="PS50972"/>
    </source>
</evidence>
<evidence type="ECO:0000256" key="4">
    <source>
        <dbReference type="ARBA" id="ARBA00022679"/>
    </source>
</evidence>
<dbReference type="SUPFAM" id="SSF51717">
    <property type="entry name" value="Dihydropteroate synthetase-like"/>
    <property type="match status" value="1"/>
</dbReference>
<dbReference type="GO" id="GO:0031419">
    <property type="term" value="F:cobalamin binding"/>
    <property type="evidence" value="ECO:0007669"/>
    <property type="project" value="UniProtKB-KW"/>
</dbReference>
<organism evidence="8 9">
    <name type="scientific">Desulfitobacterium hafniense DP7</name>
    <dbReference type="NCBI Taxonomy" id="537010"/>
    <lineage>
        <taxon>Bacteria</taxon>
        <taxon>Bacillati</taxon>
        <taxon>Bacillota</taxon>
        <taxon>Clostridia</taxon>
        <taxon>Eubacteriales</taxon>
        <taxon>Desulfitobacteriaceae</taxon>
        <taxon>Desulfitobacterium</taxon>
    </lineage>
</organism>
<name>G9XM02_DESHA</name>
<keyword evidence="5" id="KW-0479">Metal-binding</keyword>
<reference evidence="8 9" key="1">
    <citation type="submission" date="2011-08" db="EMBL/GenBank/DDBJ databases">
        <authorList>
            <person name="Weinstock G."/>
            <person name="Sodergren E."/>
            <person name="Clifton S."/>
            <person name="Fulton L."/>
            <person name="Fulton B."/>
            <person name="Courtney L."/>
            <person name="Fronick C."/>
            <person name="Harrison M."/>
            <person name="Strong C."/>
            <person name="Farmer C."/>
            <person name="Delahaunty K."/>
            <person name="Markovic C."/>
            <person name="Hall O."/>
            <person name="Minx P."/>
            <person name="Tomlinson C."/>
            <person name="Mitreva M."/>
            <person name="Hou S."/>
            <person name="Chen J."/>
            <person name="Wollam A."/>
            <person name="Pepin K.H."/>
            <person name="Johnson M."/>
            <person name="Bhonagiri V."/>
            <person name="Zhang X."/>
            <person name="Suruliraj S."/>
            <person name="Warren W."/>
            <person name="Chinwalla A."/>
            <person name="Mardis E.R."/>
            <person name="Wilson R.K."/>
        </authorList>
    </citation>
    <scope>NUCLEOTIDE SEQUENCE [LARGE SCALE GENOMIC DNA]</scope>
    <source>
        <strain evidence="8 9">DP7</strain>
    </source>
</reference>
<accession>G9XM02</accession>
<dbReference type="InterPro" id="IPR011005">
    <property type="entry name" value="Dihydropteroate_synth-like_sf"/>
</dbReference>
<evidence type="ECO:0000256" key="1">
    <source>
        <dbReference type="ARBA" id="ARBA00010398"/>
    </source>
</evidence>
<gene>
    <name evidence="8" type="ORF">HMPREF0322_01988</name>
</gene>
<comment type="caution">
    <text evidence="8">The sequence shown here is derived from an EMBL/GenBank/DDBJ whole genome shotgun (WGS) entry which is preliminary data.</text>
</comment>
<feature type="domain" description="Pterin-binding" evidence="7">
    <location>
        <begin position="14"/>
        <end position="284"/>
    </location>
</feature>
<dbReference type="PATRIC" id="fig|537010.4.peg.1862"/>
<dbReference type="PANTHER" id="PTHR45833:SF1">
    <property type="entry name" value="METHIONINE SYNTHASE"/>
    <property type="match status" value="1"/>
</dbReference>
<keyword evidence="2 8" id="KW-0489">Methyltransferase</keyword>
<evidence type="ECO:0000313" key="9">
    <source>
        <dbReference type="Proteomes" id="UP000004416"/>
    </source>
</evidence>
<dbReference type="GO" id="GO:0032259">
    <property type="term" value="P:methylation"/>
    <property type="evidence" value="ECO:0007669"/>
    <property type="project" value="UniProtKB-KW"/>
</dbReference>
<dbReference type="GO" id="GO:0005829">
    <property type="term" value="C:cytosol"/>
    <property type="evidence" value="ECO:0007669"/>
    <property type="project" value="TreeGrafter"/>
</dbReference>
<dbReference type="Gene3D" id="3.20.20.20">
    <property type="entry name" value="Dihydropteroate synthase-like"/>
    <property type="match status" value="1"/>
</dbReference>
<dbReference type="GO" id="GO:0046653">
    <property type="term" value="P:tetrahydrofolate metabolic process"/>
    <property type="evidence" value="ECO:0007669"/>
    <property type="project" value="TreeGrafter"/>
</dbReference>
<dbReference type="Pfam" id="PF00809">
    <property type="entry name" value="Pterin_bind"/>
    <property type="match status" value="1"/>
</dbReference>
<dbReference type="InterPro" id="IPR050554">
    <property type="entry name" value="Met_Synthase/Corrinoid"/>
</dbReference>
<dbReference type="GO" id="GO:0050667">
    <property type="term" value="P:homocysteine metabolic process"/>
    <property type="evidence" value="ECO:0007669"/>
    <property type="project" value="TreeGrafter"/>
</dbReference>
<dbReference type="PROSITE" id="PS50972">
    <property type="entry name" value="PTERIN_BINDING"/>
    <property type="match status" value="1"/>
</dbReference>
<keyword evidence="6" id="KW-0170">Cobalt</keyword>
<dbReference type="GO" id="GO:0046872">
    <property type="term" value="F:metal ion binding"/>
    <property type="evidence" value="ECO:0007669"/>
    <property type="project" value="UniProtKB-KW"/>
</dbReference>
<keyword evidence="4 8" id="KW-0808">Transferase</keyword>
<dbReference type="HOGENOM" id="CLU_070996_0_0_9"/>
<evidence type="ECO:0000256" key="5">
    <source>
        <dbReference type="ARBA" id="ARBA00022723"/>
    </source>
</evidence>
<sequence>MLDLYYKVKAGKDMLIVGELINSSRKAISDSVDNRDAHYIKKTAFEQVEAGANYLDVNCGTKVFEEKETMEWLINTIQEAVQVPLCIDSPNPEVLEAGLALCKYGQPMINSITDEKERFEAISPLLAKYKAKIVALCMDDEGVPETAADRMRVLKSLYDKLRSIGVPDQDMYFDPLVKPISSIEAAGIEVLETIRAVKKEYPNVHFMCGLSNVSYGLPNRKILNRIFMVQTMTLGMDGYILNPTDRGMMGTIFAAQALMGQDLYCMNYLSAHRAGVYEELSKNL</sequence>
<protein>
    <submittedName>
        <fullName evidence="8">Methyltetrahydrofolate:corrinoid/iron-sulfur protein methyltransferase</fullName>
    </submittedName>
</protein>
<comment type="similarity">
    <text evidence="1">Belongs to the vitamin-B12 dependent methionine synthase family.</text>
</comment>
<dbReference type="Proteomes" id="UP000004416">
    <property type="component" value="Unassembled WGS sequence"/>
</dbReference>
<evidence type="ECO:0000256" key="3">
    <source>
        <dbReference type="ARBA" id="ARBA00022628"/>
    </source>
</evidence>
<proteinExistence type="inferred from homology"/>